<evidence type="ECO:0000313" key="2">
    <source>
        <dbReference type="Proteomes" id="UP001202248"/>
    </source>
</evidence>
<name>A0ABS9SQD4_9BACT</name>
<sequence length="92" mass="10625">MYVEKVVPPEAFKKREGCFIATVCYGDYNAAEVLALRRYRDEVMLKTAMGKAFVRLYYAVSPALASVIERSAFLKTNIRNYILRPLVKELQR</sequence>
<dbReference type="EMBL" id="JAKWBL010000004">
    <property type="protein sequence ID" value="MCH5600456.1"/>
    <property type="molecule type" value="Genomic_DNA"/>
</dbReference>
<gene>
    <name evidence="1" type="ORF">MKP09_22335</name>
</gene>
<organism evidence="1 2">
    <name type="scientific">Niabella ginsengisoli</name>
    <dbReference type="NCBI Taxonomy" id="522298"/>
    <lineage>
        <taxon>Bacteria</taxon>
        <taxon>Pseudomonadati</taxon>
        <taxon>Bacteroidota</taxon>
        <taxon>Chitinophagia</taxon>
        <taxon>Chitinophagales</taxon>
        <taxon>Chitinophagaceae</taxon>
        <taxon>Niabella</taxon>
    </lineage>
</organism>
<comment type="caution">
    <text evidence="1">The sequence shown here is derived from an EMBL/GenBank/DDBJ whole genome shotgun (WGS) entry which is preliminary data.</text>
</comment>
<reference evidence="1 2" key="1">
    <citation type="submission" date="2022-02" db="EMBL/GenBank/DDBJ databases">
        <authorList>
            <person name="Min J."/>
        </authorList>
    </citation>
    <scope>NUCLEOTIDE SEQUENCE [LARGE SCALE GENOMIC DNA]</scope>
    <source>
        <strain evidence="1 2">GR10-1</strain>
    </source>
</reference>
<dbReference type="RefSeq" id="WP_240832641.1">
    <property type="nucleotide sequence ID" value="NZ_JAKWBL010000004.1"/>
</dbReference>
<keyword evidence="2" id="KW-1185">Reference proteome</keyword>
<accession>A0ABS9SQD4</accession>
<evidence type="ECO:0000313" key="1">
    <source>
        <dbReference type="EMBL" id="MCH5600456.1"/>
    </source>
</evidence>
<dbReference type="InterPro" id="IPR049886">
    <property type="entry name" value="CFI_box_CTERM_dom"/>
</dbReference>
<dbReference type="Proteomes" id="UP001202248">
    <property type="component" value="Unassembled WGS sequence"/>
</dbReference>
<protein>
    <submittedName>
        <fullName evidence="1">Uncharacterized protein</fullName>
    </submittedName>
</protein>
<proteinExistence type="predicted"/>
<dbReference type="NCBIfam" id="NF041770">
    <property type="entry name" value="CFI_box_CTERM"/>
    <property type="match status" value="1"/>
</dbReference>